<gene>
    <name evidence="9" type="ORF">NV381_15650</name>
</gene>
<feature type="transmembrane region" description="Helical" evidence="7">
    <location>
        <begin position="90"/>
        <end position="112"/>
    </location>
</feature>
<dbReference type="PROSITE" id="PS50928">
    <property type="entry name" value="ABC_TM1"/>
    <property type="match status" value="1"/>
</dbReference>
<feature type="transmembrane region" description="Helical" evidence="7">
    <location>
        <begin position="26"/>
        <end position="50"/>
    </location>
</feature>
<dbReference type="SUPFAM" id="SSF161098">
    <property type="entry name" value="MetI-like"/>
    <property type="match status" value="1"/>
</dbReference>
<dbReference type="InterPro" id="IPR035906">
    <property type="entry name" value="MetI-like_sf"/>
</dbReference>
<dbReference type="RefSeq" id="WP_258214217.1">
    <property type="nucleotide sequence ID" value="NZ_JANQBD010000010.1"/>
</dbReference>
<dbReference type="InterPro" id="IPR051393">
    <property type="entry name" value="ABC_transporter_permease"/>
</dbReference>
<dbReference type="PANTHER" id="PTHR30193">
    <property type="entry name" value="ABC TRANSPORTER PERMEASE PROTEIN"/>
    <property type="match status" value="1"/>
</dbReference>
<keyword evidence="10" id="KW-1185">Reference proteome</keyword>
<comment type="subcellular location">
    <subcellularLocation>
        <location evidence="1 7">Cell membrane</location>
        <topology evidence="1 7">Multi-pass membrane protein</topology>
    </subcellularLocation>
</comment>
<keyword evidence="6 7" id="KW-0472">Membrane</keyword>
<feature type="transmembrane region" description="Helical" evidence="7">
    <location>
        <begin position="281"/>
        <end position="301"/>
    </location>
</feature>
<dbReference type="Proteomes" id="UP001300012">
    <property type="component" value="Unassembled WGS sequence"/>
</dbReference>
<dbReference type="CDD" id="cd06261">
    <property type="entry name" value="TM_PBP2"/>
    <property type="match status" value="1"/>
</dbReference>
<evidence type="ECO:0000256" key="7">
    <source>
        <dbReference type="RuleBase" id="RU363032"/>
    </source>
</evidence>
<feature type="transmembrane region" description="Helical" evidence="7">
    <location>
        <begin position="231"/>
        <end position="253"/>
    </location>
</feature>
<evidence type="ECO:0000256" key="3">
    <source>
        <dbReference type="ARBA" id="ARBA00022475"/>
    </source>
</evidence>
<evidence type="ECO:0000313" key="9">
    <source>
        <dbReference type="EMBL" id="MCR8632639.1"/>
    </source>
</evidence>
<proteinExistence type="inferred from homology"/>
<evidence type="ECO:0000256" key="4">
    <source>
        <dbReference type="ARBA" id="ARBA00022692"/>
    </source>
</evidence>
<dbReference type="Gene3D" id="1.10.3720.10">
    <property type="entry name" value="MetI-like"/>
    <property type="match status" value="1"/>
</dbReference>
<evidence type="ECO:0000313" key="10">
    <source>
        <dbReference type="Proteomes" id="UP001300012"/>
    </source>
</evidence>
<feature type="transmembrane region" description="Helical" evidence="7">
    <location>
        <begin position="124"/>
        <end position="144"/>
    </location>
</feature>
<comment type="caution">
    <text evidence="9">The sequence shown here is derived from an EMBL/GenBank/DDBJ whole genome shotgun (WGS) entry which is preliminary data.</text>
</comment>
<feature type="domain" description="ABC transmembrane type-1" evidence="8">
    <location>
        <begin position="86"/>
        <end position="300"/>
    </location>
</feature>
<evidence type="ECO:0000256" key="2">
    <source>
        <dbReference type="ARBA" id="ARBA00022448"/>
    </source>
</evidence>
<evidence type="ECO:0000256" key="6">
    <source>
        <dbReference type="ARBA" id="ARBA00023136"/>
    </source>
</evidence>
<keyword evidence="4 7" id="KW-0812">Transmembrane</keyword>
<dbReference type="InterPro" id="IPR000515">
    <property type="entry name" value="MetI-like"/>
</dbReference>
<keyword evidence="5 7" id="KW-1133">Transmembrane helix</keyword>
<evidence type="ECO:0000256" key="1">
    <source>
        <dbReference type="ARBA" id="ARBA00004651"/>
    </source>
</evidence>
<organism evidence="9 10">
    <name type="scientific">Paenibacillus radicis</name>
    <name type="common">ex Xue et al. 2023</name>
    <dbReference type="NCBI Taxonomy" id="2972489"/>
    <lineage>
        <taxon>Bacteria</taxon>
        <taxon>Bacillati</taxon>
        <taxon>Bacillota</taxon>
        <taxon>Bacilli</taxon>
        <taxon>Bacillales</taxon>
        <taxon>Paenibacillaceae</taxon>
        <taxon>Paenibacillus</taxon>
    </lineage>
</organism>
<accession>A0ABT1YJP6</accession>
<feature type="transmembrane region" description="Helical" evidence="7">
    <location>
        <begin position="174"/>
        <end position="198"/>
    </location>
</feature>
<evidence type="ECO:0000259" key="8">
    <source>
        <dbReference type="PROSITE" id="PS50928"/>
    </source>
</evidence>
<protein>
    <submittedName>
        <fullName evidence="9">Sugar ABC transporter permease</fullName>
    </submittedName>
</protein>
<keyword evidence="2 7" id="KW-0813">Transport</keyword>
<dbReference type="Pfam" id="PF00528">
    <property type="entry name" value="BPD_transp_1"/>
    <property type="match status" value="1"/>
</dbReference>
<evidence type="ECO:0000256" key="5">
    <source>
        <dbReference type="ARBA" id="ARBA00022989"/>
    </source>
</evidence>
<sequence length="310" mass="34631">MKNNDNQTVSSGLSGRIERLSDSATAALYLSPTFILLILTILFPMVYALFLSFSKMEFVQGLPHFTFVGLDNYLELLKDPKIPAVLSQTLIFMVVRVVGTMVLAAGIALIIYHGVWGGEFFKKIFLIPWALSNVVNGLMWKWMYNGNNGIINELFVSLGLLDQYKSWLAEESTAMGAIIFADIWKAVPFAALMILAGLQTISKDLYEAGQIDGAGSFQRFIHISLPSLQPVLMVLFVVETMWALRVFDIIWVLTQGGPLNSTMVLNVYAYEQAFRHSNMGYGSALAFFITIVTFVFTFLYVKTIGKNEHS</sequence>
<dbReference type="PANTHER" id="PTHR30193:SF37">
    <property type="entry name" value="INNER MEMBRANE ABC TRANSPORTER PERMEASE PROTEIN YCJO"/>
    <property type="match status" value="1"/>
</dbReference>
<dbReference type="EMBL" id="JANQBD010000010">
    <property type="protein sequence ID" value="MCR8632639.1"/>
    <property type="molecule type" value="Genomic_DNA"/>
</dbReference>
<name>A0ABT1YJP6_9BACL</name>
<keyword evidence="3" id="KW-1003">Cell membrane</keyword>
<comment type="similarity">
    <text evidence="7">Belongs to the binding-protein-dependent transport system permease family.</text>
</comment>
<reference evidence="9 10" key="1">
    <citation type="submission" date="2022-08" db="EMBL/GenBank/DDBJ databases">
        <title>Paenibacillus endoradicis sp. nov., Paenibacillus radicibacter sp. nov and Paenibacillus pararadicis sp. nov., three cold-adapted plant growth-promoting bacteria isolated from root of Larix gmelinii in Great Khingan.</title>
        <authorList>
            <person name="Xue H."/>
        </authorList>
    </citation>
    <scope>NUCLEOTIDE SEQUENCE [LARGE SCALE GENOMIC DNA]</scope>
    <source>
        <strain evidence="9 10">N5-1-1-5</strain>
    </source>
</reference>